<dbReference type="Pfam" id="PF25873">
    <property type="entry name" value="WHD_MalT"/>
    <property type="match status" value="1"/>
</dbReference>
<dbReference type="EMBL" id="QDHA01000037">
    <property type="protein sequence ID" value="RCJ07549.1"/>
    <property type="molecule type" value="Genomic_DNA"/>
</dbReference>
<dbReference type="CDD" id="cd06170">
    <property type="entry name" value="LuxR_C_like"/>
    <property type="match status" value="1"/>
</dbReference>
<keyword evidence="3" id="KW-0804">Transcription</keyword>
<dbReference type="InterPro" id="IPR016032">
    <property type="entry name" value="Sig_transdc_resp-reg_C-effctor"/>
</dbReference>
<dbReference type="PANTHER" id="PTHR44688:SF16">
    <property type="entry name" value="DNA-BINDING TRANSCRIPTIONAL ACTIVATOR DEVR_DOSR"/>
    <property type="match status" value="1"/>
</dbReference>
<evidence type="ECO:0000313" key="6">
    <source>
        <dbReference type="EMBL" id="RCJ07549.1"/>
    </source>
</evidence>
<dbReference type="Pfam" id="PF00196">
    <property type="entry name" value="GerE"/>
    <property type="match status" value="1"/>
</dbReference>
<organism evidence="6 7">
    <name type="scientific">Cupriavidus necator</name>
    <name type="common">Alcaligenes eutrophus</name>
    <name type="synonym">Ralstonia eutropha</name>
    <dbReference type="NCBI Taxonomy" id="106590"/>
    <lineage>
        <taxon>Bacteria</taxon>
        <taxon>Pseudomonadati</taxon>
        <taxon>Pseudomonadota</taxon>
        <taxon>Betaproteobacteria</taxon>
        <taxon>Burkholderiales</taxon>
        <taxon>Burkholderiaceae</taxon>
        <taxon>Cupriavidus</taxon>
    </lineage>
</organism>
<evidence type="ECO:0000256" key="4">
    <source>
        <dbReference type="SAM" id="MobiDB-lite"/>
    </source>
</evidence>
<evidence type="ECO:0000259" key="5">
    <source>
        <dbReference type="PROSITE" id="PS50043"/>
    </source>
</evidence>
<dbReference type="PANTHER" id="PTHR44688">
    <property type="entry name" value="DNA-BINDING TRANSCRIPTIONAL ACTIVATOR DEVR_DOSR"/>
    <property type="match status" value="1"/>
</dbReference>
<dbReference type="SUPFAM" id="SSF48452">
    <property type="entry name" value="TPR-like"/>
    <property type="match status" value="1"/>
</dbReference>
<protein>
    <submittedName>
        <fullName evidence="6">LuxR family transcriptional regulator</fullName>
    </submittedName>
</protein>
<feature type="region of interest" description="Disordered" evidence="4">
    <location>
        <begin position="1"/>
        <end position="35"/>
    </location>
</feature>
<gene>
    <name evidence="6" type="ORF">DDK22_15965</name>
</gene>
<evidence type="ECO:0000256" key="1">
    <source>
        <dbReference type="ARBA" id="ARBA00023015"/>
    </source>
</evidence>
<accession>A0A367PI47</accession>
<dbReference type="PROSITE" id="PS50043">
    <property type="entry name" value="HTH_LUXR_2"/>
    <property type="match status" value="1"/>
</dbReference>
<evidence type="ECO:0000256" key="2">
    <source>
        <dbReference type="ARBA" id="ARBA00023125"/>
    </source>
</evidence>
<keyword evidence="1" id="KW-0805">Transcription regulation</keyword>
<dbReference type="InterPro" id="IPR036388">
    <property type="entry name" value="WH-like_DNA-bd_sf"/>
</dbReference>
<dbReference type="InterPro" id="IPR041664">
    <property type="entry name" value="AAA_16"/>
</dbReference>
<feature type="domain" description="HTH luxR-type" evidence="5">
    <location>
        <begin position="844"/>
        <end position="909"/>
    </location>
</feature>
<dbReference type="GO" id="GO:0003677">
    <property type="term" value="F:DNA binding"/>
    <property type="evidence" value="ECO:0007669"/>
    <property type="project" value="UniProtKB-KW"/>
</dbReference>
<dbReference type="SMART" id="SM00421">
    <property type="entry name" value="HTH_LUXR"/>
    <property type="match status" value="1"/>
</dbReference>
<dbReference type="GO" id="GO:0006355">
    <property type="term" value="P:regulation of DNA-templated transcription"/>
    <property type="evidence" value="ECO:0007669"/>
    <property type="project" value="InterPro"/>
</dbReference>
<dbReference type="Proteomes" id="UP000253501">
    <property type="component" value="Unassembled WGS sequence"/>
</dbReference>
<dbReference type="InterPro" id="IPR027417">
    <property type="entry name" value="P-loop_NTPase"/>
</dbReference>
<reference evidence="6 7" key="1">
    <citation type="submission" date="2018-04" db="EMBL/GenBank/DDBJ databases">
        <title>Cupriavidus necator CR12 genome sequencing and assembly.</title>
        <authorList>
            <person name="Ben Fekih I."/>
            <person name="Mazhar H.S."/>
            <person name="Bello S.K."/>
            <person name="Rensing C."/>
        </authorList>
    </citation>
    <scope>NUCLEOTIDE SEQUENCE [LARGE SCALE GENOMIC DNA]</scope>
    <source>
        <strain evidence="6 7">CR12</strain>
    </source>
</reference>
<keyword evidence="2" id="KW-0238">DNA-binding</keyword>
<name>A0A367PI47_CUPNE</name>
<dbReference type="Gene3D" id="1.10.10.10">
    <property type="entry name" value="Winged helix-like DNA-binding domain superfamily/Winged helix DNA-binding domain"/>
    <property type="match status" value="1"/>
</dbReference>
<comment type="caution">
    <text evidence="6">The sequence shown here is derived from an EMBL/GenBank/DDBJ whole genome shotgun (WGS) entry which is preliminary data.</text>
</comment>
<dbReference type="SUPFAM" id="SSF46894">
    <property type="entry name" value="C-terminal effector domain of the bipartite response regulators"/>
    <property type="match status" value="1"/>
</dbReference>
<proteinExistence type="predicted"/>
<dbReference type="InterPro" id="IPR059106">
    <property type="entry name" value="WHD_MalT"/>
</dbReference>
<dbReference type="Gene3D" id="3.40.50.300">
    <property type="entry name" value="P-loop containing nucleotide triphosphate hydrolases"/>
    <property type="match status" value="1"/>
</dbReference>
<dbReference type="AlphaFoldDB" id="A0A367PI47"/>
<evidence type="ECO:0000313" key="7">
    <source>
        <dbReference type="Proteomes" id="UP000253501"/>
    </source>
</evidence>
<dbReference type="SUPFAM" id="SSF52540">
    <property type="entry name" value="P-loop containing nucleoside triphosphate hydrolases"/>
    <property type="match status" value="1"/>
</dbReference>
<dbReference type="Gene3D" id="1.25.40.10">
    <property type="entry name" value="Tetratricopeptide repeat domain"/>
    <property type="match status" value="1"/>
</dbReference>
<sequence>MPLTGPGPDGLPESARPHSPGAIPDARLQPPRTTSRLVPRDALLARLLAARRQRCVIIQGPAGSGKTTTLAAWRKALMSLDFDVAWLSLAPEDDEPVRFLDCLRASLVECGAGDARDASLPTGPEAGACAIEERVIMLVQAIVRRQREVVVMLDNLHYLDDAGVFQALQLLLDYAPPTLHFALTSRTAVPLSVSRLRAQGLLAEFDLRDLRFSAGESERFLRERLGDIDGREARALHTLTDGWVAGLQLIAPERRGGTGGTHAELRGAAALNGYFEREVLARLDAADCDLLTRVAACNRVCAPLCAALPGLQEGEAQLAARLRGLARDSLLMLEGEGRHGEPWYRLHPLLREVLLARLRAWPDAVLQAMHRAAWRWFEAAGHVDDAVRHAVEAGEQQVAADMVVDRAQDLMEGGRLKQLAVLMRGLRPCDVQARIALRLVRGHLQLHARELDALAQGLDALEAEPLGARQRYDVVLLRAGLAMQRDDTDAVSAILPALQAIPEGAQAHAFLGRAHVLAWHCMYRGEHARARAVLDDAAGRGATPGQAPAGRCLEGMSLALQGRIVDAERILLDVLHEAEGQGDAGEGVARIAAGLLGETLYELNDLDGACRVLEDRIEGIVRGGIPDIVLRALMVLSSCHWLAGRHAQALARLDQLEDYATRHGLDRPLAYVLGVRLRWHLKRADMDAADAVHGRLLALGARHDHARAGIGAEVHRCAERARADMCMHWNDFDGAVAVLRPLIARTEAAGRGRVVPALHLQLALADQERGRADAARWHALEALRLGHRLGLRRSLLDAAAGVPALLERLLRDDALDPVLAFYAQRLLAEAADIRARRVKLPAASTQGPDAFSERELEVLSLVAQAMPNKKIARILGITPRTVKWHLSKVYGKLGVAERDEAVARMRDYATTHGAAL</sequence>
<dbReference type="Pfam" id="PF13191">
    <property type="entry name" value="AAA_16"/>
    <property type="match status" value="1"/>
</dbReference>
<dbReference type="InterPro" id="IPR000792">
    <property type="entry name" value="Tscrpt_reg_LuxR_C"/>
</dbReference>
<dbReference type="PRINTS" id="PR00038">
    <property type="entry name" value="HTHLUXR"/>
</dbReference>
<evidence type="ECO:0000256" key="3">
    <source>
        <dbReference type="ARBA" id="ARBA00023163"/>
    </source>
</evidence>
<dbReference type="InterPro" id="IPR011990">
    <property type="entry name" value="TPR-like_helical_dom_sf"/>
</dbReference>